<sequence>MVGIVWWISKPNTETTIVYHLLEGFKGCINVNFNQPNEKELEIVNDTLLFVVSEHGDILTSSPYTFITDLGWHKEKAYYVDKDGKPINEINITEFPIGGYTSNGNLLSERMTRTFDPNQEQCY</sequence>
<comment type="caution">
    <text evidence="2">The sequence shown here is derived from an EMBL/GenBank/DDBJ whole genome shotgun (WGS) entry which is preliminary data.</text>
</comment>
<dbReference type="Proteomes" id="UP000317316">
    <property type="component" value="Unassembled WGS sequence"/>
</dbReference>
<dbReference type="InterPro" id="IPR049293">
    <property type="entry name" value="DUF6843"/>
</dbReference>
<reference evidence="2 3" key="1">
    <citation type="submission" date="2019-05" db="EMBL/GenBank/DDBJ databases">
        <title>Psychrobacillus vulpis sp. nov., a new species isolated from feces of a red fox that inhabits in The Tablas de Daimiel Natural Park, Albacete, Spain.</title>
        <authorList>
            <person name="Rodriguez M."/>
            <person name="Reina J.C."/>
            <person name="Bejar V."/>
            <person name="Llamas I."/>
        </authorList>
    </citation>
    <scope>NUCLEOTIDE SEQUENCE [LARGE SCALE GENOMIC DNA]</scope>
    <source>
        <strain evidence="2 3">NEAU-3TGS17</strain>
    </source>
</reference>
<evidence type="ECO:0000259" key="1">
    <source>
        <dbReference type="Pfam" id="PF20862"/>
    </source>
</evidence>
<accession>A0A544TI13</accession>
<protein>
    <recommendedName>
        <fullName evidence="1">DUF6843 domain-containing protein</fullName>
    </recommendedName>
</protein>
<name>A0A544TI13_9BACI</name>
<keyword evidence="3" id="KW-1185">Reference proteome</keyword>
<dbReference type="AlphaFoldDB" id="A0A544TI13"/>
<dbReference type="OrthoDB" id="68404at2"/>
<gene>
    <name evidence="2" type="ORF">FG382_02800</name>
</gene>
<dbReference type="Pfam" id="PF20862">
    <property type="entry name" value="DUF6843"/>
    <property type="match status" value="1"/>
</dbReference>
<evidence type="ECO:0000313" key="2">
    <source>
        <dbReference type="EMBL" id="TQR17092.1"/>
    </source>
</evidence>
<feature type="domain" description="DUF6843" evidence="1">
    <location>
        <begin position="17"/>
        <end position="101"/>
    </location>
</feature>
<dbReference type="EMBL" id="VDGH01000001">
    <property type="protein sequence ID" value="TQR17092.1"/>
    <property type="molecule type" value="Genomic_DNA"/>
</dbReference>
<proteinExistence type="predicted"/>
<dbReference type="RefSeq" id="WP_142537335.1">
    <property type="nucleotide sequence ID" value="NZ_BMIE01000002.1"/>
</dbReference>
<organism evidence="2 3">
    <name type="scientific">Psychrobacillus lasiicapitis</name>
    <dbReference type="NCBI Taxonomy" id="1636719"/>
    <lineage>
        <taxon>Bacteria</taxon>
        <taxon>Bacillati</taxon>
        <taxon>Bacillota</taxon>
        <taxon>Bacilli</taxon>
        <taxon>Bacillales</taxon>
        <taxon>Bacillaceae</taxon>
        <taxon>Psychrobacillus</taxon>
    </lineage>
</organism>
<evidence type="ECO:0000313" key="3">
    <source>
        <dbReference type="Proteomes" id="UP000317316"/>
    </source>
</evidence>